<protein>
    <submittedName>
        <fullName evidence="1">Uncharacterized protein</fullName>
    </submittedName>
</protein>
<proteinExistence type="predicted"/>
<reference evidence="1 2" key="1">
    <citation type="journal article" date="2022" name="Hortic Res">
        <title>A haplotype resolved chromosomal level avocado genome allows analysis of novel avocado genes.</title>
        <authorList>
            <person name="Nath O."/>
            <person name="Fletcher S.J."/>
            <person name="Hayward A."/>
            <person name="Shaw L.M."/>
            <person name="Masouleh A.K."/>
            <person name="Furtado A."/>
            <person name="Henry R.J."/>
            <person name="Mitter N."/>
        </authorList>
    </citation>
    <scope>NUCLEOTIDE SEQUENCE [LARGE SCALE GENOMIC DNA]</scope>
    <source>
        <strain evidence="2">cv. Hass</strain>
    </source>
</reference>
<gene>
    <name evidence="1" type="ORF">MRB53_027921</name>
</gene>
<evidence type="ECO:0000313" key="2">
    <source>
        <dbReference type="Proteomes" id="UP001234297"/>
    </source>
</evidence>
<name>A0ACC2KE29_PERAE</name>
<evidence type="ECO:0000313" key="1">
    <source>
        <dbReference type="EMBL" id="KAJ8619392.1"/>
    </source>
</evidence>
<sequence>MCGLKYLSSFDGCCAITSSECRYHAATILKKSCLTHLVLGEIFQILHVIVHDKKWMTTSIVGWQPISITLPDANVEAVLIFSVEGI</sequence>
<dbReference type="Proteomes" id="UP001234297">
    <property type="component" value="Chromosome 9"/>
</dbReference>
<comment type="caution">
    <text evidence="1">The sequence shown here is derived from an EMBL/GenBank/DDBJ whole genome shotgun (WGS) entry which is preliminary data.</text>
</comment>
<accession>A0ACC2KE29</accession>
<dbReference type="EMBL" id="CM056817">
    <property type="protein sequence ID" value="KAJ8619392.1"/>
    <property type="molecule type" value="Genomic_DNA"/>
</dbReference>
<organism evidence="1 2">
    <name type="scientific">Persea americana</name>
    <name type="common">Avocado</name>
    <dbReference type="NCBI Taxonomy" id="3435"/>
    <lineage>
        <taxon>Eukaryota</taxon>
        <taxon>Viridiplantae</taxon>
        <taxon>Streptophyta</taxon>
        <taxon>Embryophyta</taxon>
        <taxon>Tracheophyta</taxon>
        <taxon>Spermatophyta</taxon>
        <taxon>Magnoliopsida</taxon>
        <taxon>Magnoliidae</taxon>
        <taxon>Laurales</taxon>
        <taxon>Lauraceae</taxon>
        <taxon>Persea</taxon>
    </lineage>
</organism>
<keyword evidence="2" id="KW-1185">Reference proteome</keyword>